<dbReference type="EMBL" id="DPXL01000013">
    <property type="protein sequence ID" value="HCM30381.1"/>
    <property type="molecule type" value="Genomic_DNA"/>
</dbReference>
<keyword evidence="1" id="KW-1133">Transmembrane helix</keyword>
<keyword evidence="1" id="KW-0472">Membrane</keyword>
<evidence type="ECO:0000313" key="2">
    <source>
        <dbReference type="EMBL" id="HCM30381.1"/>
    </source>
</evidence>
<dbReference type="AlphaFoldDB" id="A0A3D3G1Y6"/>
<keyword evidence="1" id="KW-0812">Transmembrane</keyword>
<comment type="caution">
    <text evidence="2">The sequence shown here is derived from an EMBL/GenBank/DDBJ whole genome shotgun (WGS) entry which is preliminary data.</text>
</comment>
<protein>
    <submittedName>
        <fullName evidence="2">Uncharacterized protein</fullName>
    </submittedName>
</protein>
<sequence length="108" mass="12727">MNDLDFELSEDILSMSRDELLEDIKYRILADHEMILLHAKERRILEQEKLEMITLLQRGDAAMARAMDKMREYDALIKRGTETILMWRTNCYLLTAILVIVAIVLMIK</sequence>
<organism evidence="2 3">
    <name type="scientific">Acinetobacter radioresistens</name>
    <dbReference type="NCBI Taxonomy" id="40216"/>
    <lineage>
        <taxon>Bacteria</taxon>
        <taxon>Pseudomonadati</taxon>
        <taxon>Pseudomonadota</taxon>
        <taxon>Gammaproteobacteria</taxon>
        <taxon>Moraxellales</taxon>
        <taxon>Moraxellaceae</taxon>
        <taxon>Acinetobacter</taxon>
    </lineage>
</organism>
<dbReference type="Proteomes" id="UP000262257">
    <property type="component" value="Unassembled WGS sequence"/>
</dbReference>
<name>A0A3D3G1Y6_ACIRA</name>
<proteinExistence type="predicted"/>
<accession>A0A3D3G1Y6</accession>
<feature type="transmembrane region" description="Helical" evidence="1">
    <location>
        <begin position="85"/>
        <end position="107"/>
    </location>
</feature>
<reference evidence="2 3" key="1">
    <citation type="journal article" date="2018" name="Nat. Biotechnol.">
        <title>A standardized bacterial taxonomy based on genome phylogeny substantially revises the tree of life.</title>
        <authorList>
            <person name="Parks D.H."/>
            <person name="Chuvochina M."/>
            <person name="Waite D.W."/>
            <person name="Rinke C."/>
            <person name="Skarshewski A."/>
            <person name="Chaumeil P.A."/>
            <person name="Hugenholtz P."/>
        </authorList>
    </citation>
    <scope>NUCLEOTIDE SEQUENCE [LARGE SCALE GENOMIC DNA]</scope>
    <source>
        <strain evidence="2">UBA10045</strain>
    </source>
</reference>
<gene>
    <name evidence="2" type="ORF">DIC32_00780</name>
</gene>
<evidence type="ECO:0000313" key="3">
    <source>
        <dbReference type="Proteomes" id="UP000262257"/>
    </source>
</evidence>
<evidence type="ECO:0000256" key="1">
    <source>
        <dbReference type="SAM" id="Phobius"/>
    </source>
</evidence>